<organism evidence="2 3">
    <name type="scientific">Enemella evansiae</name>
    <dbReference type="NCBI Taxonomy" id="2016499"/>
    <lineage>
        <taxon>Bacteria</taxon>
        <taxon>Bacillati</taxon>
        <taxon>Actinomycetota</taxon>
        <taxon>Actinomycetes</taxon>
        <taxon>Propionibacteriales</taxon>
        <taxon>Propionibacteriaceae</taxon>
        <taxon>Enemella</taxon>
    </lineage>
</organism>
<reference evidence="2 3" key="1">
    <citation type="submission" date="2017-07" db="EMBL/GenBank/DDBJ databases">
        <title>Draft whole genome sequences of clinical Proprionibacteriaceae strains.</title>
        <authorList>
            <person name="Bernier A.-M."/>
            <person name="Bernard K."/>
            <person name="Domingo M.-C."/>
        </authorList>
    </citation>
    <scope>NUCLEOTIDE SEQUENCE [LARGE SCALE GENOMIC DNA]</scope>
    <source>
        <strain evidence="2 3">NML 030167</strain>
    </source>
</reference>
<dbReference type="Gene3D" id="3.40.50.10540">
    <property type="entry name" value="Crotonobetainyl-coa:carnitine coa-transferase, domain 1"/>
    <property type="match status" value="1"/>
</dbReference>
<accession>A0A255GPQ4</accession>
<dbReference type="EMBL" id="NMVO01000001">
    <property type="protein sequence ID" value="OYO17810.1"/>
    <property type="molecule type" value="Genomic_DNA"/>
</dbReference>
<dbReference type="PANTHER" id="PTHR48207:SF3">
    <property type="entry name" value="SUCCINATE--HYDROXYMETHYLGLUTARATE COA-TRANSFERASE"/>
    <property type="match status" value="1"/>
</dbReference>
<dbReference type="InterPro" id="IPR023606">
    <property type="entry name" value="CoA-Trfase_III_dom_1_sf"/>
</dbReference>
<comment type="caution">
    <text evidence="2">The sequence shown here is derived from an EMBL/GenBank/DDBJ whole genome shotgun (WGS) entry which is preliminary data.</text>
</comment>
<name>A0A255GPQ4_9ACTN</name>
<evidence type="ECO:0000313" key="2">
    <source>
        <dbReference type="EMBL" id="OYO17810.1"/>
    </source>
</evidence>
<dbReference type="InterPro" id="IPR003673">
    <property type="entry name" value="CoA-Trfase_fam_III"/>
</dbReference>
<gene>
    <name evidence="2" type="ORF">CGZ94_02735</name>
</gene>
<keyword evidence="1" id="KW-0808">Transferase</keyword>
<dbReference type="PANTHER" id="PTHR48207">
    <property type="entry name" value="SUCCINATE--HYDROXYMETHYLGLUTARATE COA-TRANSFERASE"/>
    <property type="match status" value="1"/>
</dbReference>
<dbReference type="Gene3D" id="3.30.1540.10">
    <property type="entry name" value="formyl-coa transferase, domain 3"/>
    <property type="match status" value="1"/>
</dbReference>
<keyword evidence="3" id="KW-1185">Reference proteome</keyword>
<protein>
    <submittedName>
        <fullName evidence="2">Carnitine dehydratase</fullName>
    </submittedName>
</protein>
<dbReference type="OrthoDB" id="3561197at2"/>
<dbReference type="InterPro" id="IPR050483">
    <property type="entry name" value="CoA-transferase_III_domain"/>
</dbReference>
<evidence type="ECO:0000256" key="1">
    <source>
        <dbReference type="ARBA" id="ARBA00022679"/>
    </source>
</evidence>
<proteinExistence type="predicted"/>
<sequence>MNQRGAAATLKSCVPANGRSTVTGPLEGILVADFSRVLAGPLASMTLSDLGARVIKVERPGHGDDTRAWGPPFTEHGSTYFASVNRGKESITLDLGDPEDLRLARELALRADVLLENFTPGTMERFGLGFDQLRAANPGLVHCSITGFGTEAGARMLGYDFVVQAVGGLMSVTGQPDGEPTKVGVALVDVLTGKDVAAGVLAALFARERTGRGQRLEVSLLTSLLGALVNQGQATLATGTPPRAMGNQHPSIAPYETLQAADRPLAVACGNDLQFGRLCGVLDRPELADDPRFRTNPDRVAHRPELIADLEAALAARNAEDWVADLTAAGVPAGPVNDIARAIELAAELGLDPTIELPDGHGRQLRHPVRWVGTELPEPSPPPALGEQDAAVRAWLADPAHDSPAPTKETR</sequence>
<dbReference type="Proteomes" id="UP000215896">
    <property type="component" value="Unassembled WGS sequence"/>
</dbReference>
<evidence type="ECO:0000313" key="3">
    <source>
        <dbReference type="Proteomes" id="UP000215896"/>
    </source>
</evidence>
<dbReference type="Pfam" id="PF02515">
    <property type="entry name" value="CoA_transf_3"/>
    <property type="match status" value="1"/>
</dbReference>
<dbReference type="InterPro" id="IPR044855">
    <property type="entry name" value="CoA-Trfase_III_dom3_sf"/>
</dbReference>
<dbReference type="GO" id="GO:0008410">
    <property type="term" value="F:CoA-transferase activity"/>
    <property type="evidence" value="ECO:0007669"/>
    <property type="project" value="TreeGrafter"/>
</dbReference>
<dbReference type="SUPFAM" id="SSF89796">
    <property type="entry name" value="CoA-transferase family III (CaiB/BaiF)"/>
    <property type="match status" value="1"/>
</dbReference>
<dbReference type="AlphaFoldDB" id="A0A255GPQ4"/>